<protein>
    <recommendedName>
        <fullName evidence="4">ECF transporter S component</fullName>
    </recommendedName>
</protein>
<dbReference type="Gene3D" id="1.10.1760.20">
    <property type="match status" value="1"/>
</dbReference>
<dbReference type="GO" id="GO:0016020">
    <property type="term" value="C:membrane"/>
    <property type="evidence" value="ECO:0007669"/>
    <property type="project" value="InterPro"/>
</dbReference>
<name>A0A2A2HAQ0_METBR</name>
<feature type="transmembrane region" description="Helical" evidence="1">
    <location>
        <begin position="161"/>
        <end position="187"/>
    </location>
</feature>
<evidence type="ECO:0000313" key="3">
    <source>
        <dbReference type="Proteomes" id="UP000217784"/>
    </source>
</evidence>
<accession>A0A2A2HAQ0</accession>
<sequence length="212" mass="23331">MDSLTLISLIVFLILIIGVILCIFRYFEKSKPSVESMVLIAILVAIASLGRLPTAALLSIQASSFIIIMAGIVFGKEIGFITGVLTAVVTDLFLGIGYWTVFQMIGWGLMGLTAGMFSFKLENVYIRAGFGFIWGFFYGWITDLSMLPFLSTIDLNAFLGIFAASVPFDLSHGVTNVILLVLLYGLFKRIFNRAKDKFISNQTEPLNKGVNT</sequence>
<keyword evidence="1" id="KW-0472">Membrane</keyword>
<keyword evidence="1" id="KW-1133">Transmembrane helix</keyword>
<gene>
    <name evidence="2" type="ORF">ASJ80_15990</name>
</gene>
<dbReference type="Proteomes" id="UP000217784">
    <property type="component" value="Unassembled WGS sequence"/>
</dbReference>
<proteinExistence type="predicted"/>
<feature type="transmembrane region" description="Helical" evidence="1">
    <location>
        <begin position="39"/>
        <end position="72"/>
    </location>
</feature>
<keyword evidence="3" id="KW-1185">Reference proteome</keyword>
<dbReference type="RefSeq" id="WP_069582670.1">
    <property type="nucleotide sequence ID" value="NZ_LMVM01000001.1"/>
</dbReference>
<evidence type="ECO:0008006" key="4">
    <source>
        <dbReference type="Google" id="ProtNLM"/>
    </source>
</evidence>
<dbReference type="OrthoDB" id="359225at2157"/>
<evidence type="ECO:0000313" key="2">
    <source>
        <dbReference type="EMBL" id="PAV06324.1"/>
    </source>
</evidence>
<feature type="transmembrane region" description="Helical" evidence="1">
    <location>
        <begin position="92"/>
        <end position="112"/>
    </location>
</feature>
<reference evidence="2 3" key="1">
    <citation type="journal article" date="2017" name="BMC Genomics">
        <title>Genomic analysis of methanogenic archaea reveals a shift towards energy conservation.</title>
        <authorList>
            <person name="Gilmore S.P."/>
            <person name="Henske J.K."/>
            <person name="Sexton J.A."/>
            <person name="Solomon K.V."/>
            <person name="Seppala S."/>
            <person name="Yoo J.I."/>
            <person name="Huyett L.M."/>
            <person name="Pressman A."/>
            <person name="Cogan J.Z."/>
            <person name="Kivenson V."/>
            <person name="Peng X."/>
            <person name="Tan Y."/>
            <person name="Valentine D.L."/>
            <person name="O'Malley M.A."/>
        </authorList>
    </citation>
    <scope>NUCLEOTIDE SEQUENCE [LARGE SCALE GENOMIC DNA]</scope>
    <source>
        <strain evidence="2 3">M.o.H.</strain>
    </source>
</reference>
<dbReference type="AlphaFoldDB" id="A0A2A2HAQ0"/>
<dbReference type="InterPro" id="IPR009825">
    <property type="entry name" value="ECF_substrate-spec-like"/>
</dbReference>
<organism evidence="2 3">
    <name type="scientific">Methanobacterium bryantii</name>
    <dbReference type="NCBI Taxonomy" id="2161"/>
    <lineage>
        <taxon>Archaea</taxon>
        <taxon>Methanobacteriati</taxon>
        <taxon>Methanobacteriota</taxon>
        <taxon>Methanomada group</taxon>
        <taxon>Methanobacteria</taxon>
        <taxon>Methanobacteriales</taxon>
        <taxon>Methanobacteriaceae</taxon>
        <taxon>Methanobacterium</taxon>
    </lineage>
</organism>
<feature type="transmembrane region" description="Helical" evidence="1">
    <location>
        <begin position="6"/>
        <end position="27"/>
    </location>
</feature>
<evidence type="ECO:0000256" key="1">
    <source>
        <dbReference type="SAM" id="Phobius"/>
    </source>
</evidence>
<keyword evidence="1" id="KW-0812">Transmembrane</keyword>
<dbReference type="Pfam" id="PF07155">
    <property type="entry name" value="ECF-ribofla_trS"/>
    <property type="match status" value="1"/>
</dbReference>
<dbReference type="EMBL" id="LMVM01000001">
    <property type="protein sequence ID" value="PAV06324.1"/>
    <property type="molecule type" value="Genomic_DNA"/>
</dbReference>
<comment type="caution">
    <text evidence="2">The sequence shown here is derived from an EMBL/GenBank/DDBJ whole genome shotgun (WGS) entry which is preliminary data.</text>
</comment>